<evidence type="ECO:0000313" key="3">
    <source>
        <dbReference type="Proteomes" id="UP001180020"/>
    </source>
</evidence>
<gene>
    <name evidence="2" type="ORF">QJS10_CPB12g00857</name>
</gene>
<protein>
    <submittedName>
        <fullName evidence="2">Uncharacterized protein</fullName>
    </submittedName>
</protein>
<feature type="region of interest" description="Disordered" evidence="1">
    <location>
        <begin position="18"/>
        <end position="62"/>
    </location>
</feature>
<organism evidence="2 3">
    <name type="scientific">Acorus calamus</name>
    <name type="common">Sweet flag</name>
    <dbReference type="NCBI Taxonomy" id="4465"/>
    <lineage>
        <taxon>Eukaryota</taxon>
        <taxon>Viridiplantae</taxon>
        <taxon>Streptophyta</taxon>
        <taxon>Embryophyta</taxon>
        <taxon>Tracheophyta</taxon>
        <taxon>Spermatophyta</taxon>
        <taxon>Magnoliopsida</taxon>
        <taxon>Liliopsida</taxon>
        <taxon>Acoraceae</taxon>
        <taxon>Acorus</taxon>
    </lineage>
</organism>
<evidence type="ECO:0000313" key="2">
    <source>
        <dbReference type="EMBL" id="KAK1302750.1"/>
    </source>
</evidence>
<name>A0AAV9DNR4_ACOCL</name>
<accession>A0AAV9DNR4</accession>
<sequence>MSGRELWERVDLSYVMGPPKTIPPRERPKKNRIRDPNEKRKIPTFVKTNTSGQSHSNVSGGQLRTNVHLSGMTLHSTVQDFHSIANIGSFNSQSTMGFYSTTVGGFSYFTGMSAKSTMEGISHNVGGKRGRTLGGVGGDTVGDGVRPSGVVPCMMRGVAYDLHEYALLVQLPHEDFNLRPPDLPELWGSAGHHKQVPRPLIEQYTVPKIEGYVEDATKMYIRITPGAKKVDVWRN</sequence>
<proteinExistence type="predicted"/>
<comment type="caution">
    <text evidence="2">The sequence shown here is derived from an EMBL/GenBank/DDBJ whole genome shotgun (WGS) entry which is preliminary data.</text>
</comment>
<dbReference type="Proteomes" id="UP001180020">
    <property type="component" value="Unassembled WGS sequence"/>
</dbReference>
<reference evidence="2" key="2">
    <citation type="submission" date="2023-06" db="EMBL/GenBank/DDBJ databases">
        <authorList>
            <person name="Ma L."/>
            <person name="Liu K.-W."/>
            <person name="Li Z."/>
            <person name="Hsiao Y.-Y."/>
            <person name="Qi Y."/>
            <person name="Fu T."/>
            <person name="Tang G."/>
            <person name="Zhang D."/>
            <person name="Sun W.-H."/>
            <person name="Liu D.-K."/>
            <person name="Li Y."/>
            <person name="Chen G.-Z."/>
            <person name="Liu X.-D."/>
            <person name="Liao X.-Y."/>
            <person name="Jiang Y.-T."/>
            <person name="Yu X."/>
            <person name="Hao Y."/>
            <person name="Huang J."/>
            <person name="Zhao X.-W."/>
            <person name="Ke S."/>
            <person name="Chen Y.-Y."/>
            <person name="Wu W.-L."/>
            <person name="Hsu J.-L."/>
            <person name="Lin Y.-F."/>
            <person name="Huang M.-D."/>
            <person name="Li C.-Y."/>
            <person name="Huang L."/>
            <person name="Wang Z.-W."/>
            <person name="Zhao X."/>
            <person name="Zhong W.-Y."/>
            <person name="Peng D.-H."/>
            <person name="Ahmad S."/>
            <person name="Lan S."/>
            <person name="Zhang J.-S."/>
            <person name="Tsai W.-C."/>
            <person name="Van De Peer Y."/>
            <person name="Liu Z.-J."/>
        </authorList>
    </citation>
    <scope>NUCLEOTIDE SEQUENCE</scope>
    <source>
        <strain evidence="2">CP</strain>
        <tissue evidence="2">Leaves</tissue>
    </source>
</reference>
<dbReference type="EMBL" id="JAUJYO010000012">
    <property type="protein sequence ID" value="KAK1302750.1"/>
    <property type="molecule type" value="Genomic_DNA"/>
</dbReference>
<evidence type="ECO:0000256" key="1">
    <source>
        <dbReference type="SAM" id="MobiDB-lite"/>
    </source>
</evidence>
<reference evidence="2" key="1">
    <citation type="journal article" date="2023" name="Nat. Commun.">
        <title>Diploid and tetraploid genomes of Acorus and the evolution of monocots.</title>
        <authorList>
            <person name="Ma L."/>
            <person name="Liu K.W."/>
            <person name="Li Z."/>
            <person name="Hsiao Y.Y."/>
            <person name="Qi Y."/>
            <person name="Fu T."/>
            <person name="Tang G.D."/>
            <person name="Zhang D."/>
            <person name="Sun W.H."/>
            <person name="Liu D.K."/>
            <person name="Li Y."/>
            <person name="Chen G.Z."/>
            <person name="Liu X.D."/>
            <person name="Liao X.Y."/>
            <person name="Jiang Y.T."/>
            <person name="Yu X."/>
            <person name="Hao Y."/>
            <person name="Huang J."/>
            <person name="Zhao X.W."/>
            <person name="Ke S."/>
            <person name="Chen Y.Y."/>
            <person name="Wu W.L."/>
            <person name="Hsu J.L."/>
            <person name="Lin Y.F."/>
            <person name="Huang M.D."/>
            <person name="Li C.Y."/>
            <person name="Huang L."/>
            <person name="Wang Z.W."/>
            <person name="Zhao X."/>
            <person name="Zhong W.Y."/>
            <person name="Peng D.H."/>
            <person name="Ahmad S."/>
            <person name="Lan S."/>
            <person name="Zhang J.S."/>
            <person name="Tsai W.C."/>
            <person name="Van de Peer Y."/>
            <person name="Liu Z.J."/>
        </authorList>
    </citation>
    <scope>NUCLEOTIDE SEQUENCE</scope>
    <source>
        <strain evidence="2">CP</strain>
    </source>
</reference>
<dbReference type="AlphaFoldDB" id="A0AAV9DNR4"/>
<keyword evidence="3" id="KW-1185">Reference proteome</keyword>
<feature type="compositionally biased region" description="Polar residues" evidence="1">
    <location>
        <begin position="46"/>
        <end position="62"/>
    </location>
</feature>